<evidence type="ECO:0000256" key="1">
    <source>
        <dbReference type="SAM" id="Phobius"/>
    </source>
</evidence>
<keyword evidence="1" id="KW-0472">Membrane</keyword>
<sequence length="133" mass="14427">MLRIDKLFVTIGFLWLIAGAAFGTWLGASGHHNFANSHAHTGLLGFVASVLFGLVHRGWPELRSSRLALPQLAIYETGAAILILGKVMVDRTGQENVFLFVGSITVIIGAAMFLWLFWKGALATDTRSFAPAE</sequence>
<accession>A0A9X2H7C8</accession>
<reference evidence="2" key="1">
    <citation type="submission" date="2022-03" db="EMBL/GenBank/DDBJ databases">
        <title>Aurantimonas Liuensis sp. Nov., isolated from the hadal seawater of the Mariana Trench.</title>
        <authorList>
            <person name="Liu R."/>
        </authorList>
    </citation>
    <scope>NUCLEOTIDE SEQUENCE</scope>
    <source>
        <strain evidence="2">LRZ36</strain>
    </source>
</reference>
<feature type="transmembrane region" description="Helical" evidence="1">
    <location>
        <begin position="97"/>
        <end position="118"/>
    </location>
</feature>
<evidence type="ECO:0000313" key="2">
    <source>
        <dbReference type="EMBL" id="MCP3055108.1"/>
    </source>
</evidence>
<dbReference type="EMBL" id="JALHBS010000043">
    <property type="protein sequence ID" value="MCP3055108.1"/>
    <property type="molecule type" value="Genomic_DNA"/>
</dbReference>
<keyword evidence="3" id="KW-1185">Reference proteome</keyword>
<dbReference type="AlphaFoldDB" id="A0A9X2H7C8"/>
<protein>
    <recommendedName>
        <fullName evidence="4">Cytochrome-c oxidase</fullName>
    </recommendedName>
</protein>
<name>A0A9X2H7C8_9HYPH</name>
<keyword evidence="1" id="KW-0812">Transmembrane</keyword>
<evidence type="ECO:0008006" key="4">
    <source>
        <dbReference type="Google" id="ProtNLM"/>
    </source>
</evidence>
<proteinExistence type="predicted"/>
<dbReference type="Proteomes" id="UP001155220">
    <property type="component" value="Unassembled WGS sequence"/>
</dbReference>
<keyword evidence="1" id="KW-1133">Transmembrane helix</keyword>
<feature type="transmembrane region" description="Helical" evidence="1">
    <location>
        <begin position="38"/>
        <end position="55"/>
    </location>
</feature>
<feature type="transmembrane region" description="Helical" evidence="1">
    <location>
        <begin position="7"/>
        <end position="26"/>
    </location>
</feature>
<organism evidence="2 3">
    <name type="scientific">Aurantimonas marianensis</name>
    <dbReference type="NCBI Taxonomy" id="2920428"/>
    <lineage>
        <taxon>Bacteria</taxon>
        <taxon>Pseudomonadati</taxon>
        <taxon>Pseudomonadota</taxon>
        <taxon>Alphaproteobacteria</taxon>
        <taxon>Hyphomicrobiales</taxon>
        <taxon>Aurantimonadaceae</taxon>
        <taxon>Aurantimonas</taxon>
    </lineage>
</organism>
<evidence type="ECO:0000313" key="3">
    <source>
        <dbReference type="Proteomes" id="UP001155220"/>
    </source>
</evidence>
<comment type="caution">
    <text evidence="2">The sequence shown here is derived from an EMBL/GenBank/DDBJ whole genome shotgun (WGS) entry which is preliminary data.</text>
</comment>
<dbReference type="RefSeq" id="WP_253963970.1">
    <property type="nucleotide sequence ID" value="NZ_JALHBS010000043.1"/>
</dbReference>
<gene>
    <name evidence="2" type="ORF">MJ956_08075</name>
</gene>